<dbReference type="Proteomes" id="UP001217089">
    <property type="component" value="Unassembled WGS sequence"/>
</dbReference>
<dbReference type="EMBL" id="JARBDR010000337">
    <property type="protein sequence ID" value="KAJ8315851.1"/>
    <property type="molecule type" value="Genomic_DNA"/>
</dbReference>
<organism evidence="2 3">
    <name type="scientific">Tegillarca granosa</name>
    <name type="common">Malaysian cockle</name>
    <name type="synonym">Anadara granosa</name>
    <dbReference type="NCBI Taxonomy" id="220873"/>
    <lineage>
        <taxon>Eukaryota</taxon>
        <taxon>Metazoa</taxon>
        <taxon>Spiralia</taxon>
        <taxon>Lophotrochozoa</taxon>
        <taxon>Mollusca</taxon>
        <taxon>Bivalvia</taxon>
        <taxon>Autobranchia</taxon>
        <taxon>Pteriomorphia</taxon>
        <taxon>Arcoida</taxon>
        <taxon>Arcoidea</taxon>
        <taxon>Arcidae</taxon>
        <taxon>Tegillarca</taxon>
    </lineage>
</organism>
<comment type="caution">
    <text evidence="2">The sequence shown here is derived from an EMBL/GenBank/DDBJ whole genome shotgun (WGS) entry which is preliminary data.</text>
</comment>
<dbReference type="InterPro" id="IPR011010">
    <property type="entry name" value="DNA_brk_join_enz"/>
</dbReference>
<accession>A0ABQ9FI50</accession>
<evidence type="ECO:0000313" key="2">
    <source>
        <dbReference type="EMBL" id="KAJ8315851.1"/>
    </source>
</evidence>
<reference evidence="2 3" key="1">
    <citation type="submission" date="2022-12" db="EMBL/GenBank/DDBJ databases">
        <title>Chromosome-level genome of Tegillarca granosa.</title>
        <authorList>
            <person name="Kim J."/>
        </authorList>
    </citation>
    <scope>NUCLEOTIDE SEQUENCE [LARGE SCALE GENOMIC DNA]</scope>
    <source>
        <strain evidence="2">Teg-2019</strain>
        <tissue evidence="2">Adductor muscle</tissue>
    </source>
</reference>
<dbReference type="SUPFAM" id="SSF56349">
    <property type="entry name" value="DNA breaking-rejoining enzymes"/>
    <property type="match status" value="1"/>
</dbReference>
<evidence type="ECO:0000313" key="3">
    <source>
        <dbReference type="Proteomes" id="UP001217089"/>
    </source>
</evidence>
<dbReference type="InterPro" id="IPR013762">
    <property type="entry name" value="Integrase-like_cat_sf"/>
</dbReference>
<evidence type="ECO:0000256" key="1">
    <source>
        <dbReference type="ARBA" id="ARBA00023172"/>
    </source>
</evidence>
<gene>
    <name evidence="2" type="ORF">KUTeg_008001</name>
</gene>
<keyword evidence="1" id="KW-0233">DNA recombination</keyword>
<keyword evidence="3" id="KW-1185">Reference proteome</keyword>
<protein>
    <submittedName>
        <fullName evidence="2">Uncharacterized protein</fullName>
    </submittedName>
</protein>
<proteinExistence type="predicted"/>
<name>A0ABQ9FI50_TEGGR</name>
<dbReference type="Gene3D" id="1.10.443.10">
    <property type="entry name" value="Intergrase catalytic core"/>
    <property type="match status" value="1"/>
</dbReference>
<sequence length="431" mass="48675">MAVVQAWNSQGGRDPALNLVLKQLFVFTQLNNIDLHVYYISTNQNPADKVSRGLSMQDVKFTAKFGPHSTDLMAVESNVMLDENFNPLKFFSPYPCKSSAGVNLFSQNISEEGVKECTIVVPEMFPRPGNIHNIPRIWRPADLCQVCGYPNDDGLSFCQACGRKKQIVDQEAPLIDTVTEKRLCYLDNILDSKSYVKQKSALEREFKSYLLERLRSIFLLKGRGKFWDESTCSGNPAYSLEVHRYLKAIQLEQAQAHVTQKQAKPLFVGKTLGTGKTNEFTVSRMQDNEICPVFALERYVQEASHLGVNLKTGYLFRNLDSSKKNSDFDPVSSNTMWDRLKKYLNILNLDGETPHGLRGVCAISLTLSWASSEDIMSHVGCKASYQRYSRYSRMVGSSQLMNSMISNDQNRPEIVCEMFGNVNSLPNAFDD</sequence>